<gene>
    <name evidence="6" type="ORF">TEOVI_000291700</name>
</gene>
<keyword evidence="3" id="KW-0812">Transmembrane</keyword>
<comment type="caution">
    <text evidence="6">The sequence shown here is derived from an EMBL/GenBank/DDBJ whole genome shotgun (WGS) entry which is preliminary data.</text>
</comment>
<evidence type="ECO:0000313" key="6">
    <source>
        <dbReference type="EMBL" id="SCU71336.1"/>
    </source>
</evidence>
<keyword evidence="1" id="KW-0653">Protein transport</keyword>
<dbReference type="InterPro" id="IPR000727">
    <property type="entry name" value="T_SNARE_dom"/>
</dbReference>
<dbReference type="GO" id="GO:0015031">
    <property type="term" value="P:protein transport"/>
    <property type="evidence" value="ECO:0007669"/>
    <property type="project" value="UniProtKB-KW"/>
</dbReference>
<evidence type="ECO:0000259" key="5">
    <source>
        <dbReference type="PROSITE" id="PS50892"/>
    </source>
</evidence>
<evidence type="ECO:0000313" key="7">
    <source>
        <dbReference type="Proteomes" id="UP000195570"/>
    </source>
</evidence>
<dbReference type="PANTHER" id="PTHR21136">
    <property type="entry name" value="SNARE PROTEINS"/>
    <property type="match status" value="1"/>
</dbReference>
<keyword evidence="2" id="KW-0175">Coiled coil</keyword>
<feature type="domain" description="V-SNARE coiled-coil homology" evidence="5">
    <location>
        <begin position="147"/>
        <end position="207"/>
    </location>
</feature>
<dbReference type="SUPFAM" id="SSF58038">
    <property type="entry name" value="SNARE fusion complex"/>
    <property type="match status" value="1"/>
</dbReference>
<evidence type="ECO:0000259" key="4">
    <source>
        <dbReference type="PROSITE" id="PS50192"/>
    </source>
</evidence>
<feature type="transmembrane region" description="Helical" evidence="3">
    <location>
        <begin position="213"/>
        <end position="233"/>
    </location>
</feature>
<reference evidence="6" key="1">
    <citation type="submission" date="2016-09" db="EMBL/GenBank/DDBJ databases">
        <authorList>
            <person name="Hebert L."/>
            <person name="Moumen B."/>
        </authorList>
    </citation>
    <scope>NUCLEOTIDE SEQUENCE [LARGE SCALE GENOMIC DNA]</scope>
    <source>
        <strain evidence="6">OVI</strain>
    </source>
</reference>
<keyword evidence="1" id="KW-0813">Transport</keyword>
<dbReference type="GO" id="GO:0016020">
    <property type="term" value="C:membrane"/>
    <property type="evidence" value="ECO:0007669"/>
    <property type="project" value="InterPro"/>
</dbReference>
<dbReference type="GO" id="GO:0016192">
    <property type="term" value="P:vesicle-mediated transport"/>
    <property type="evidence" value="ECO:0007669"/>
    <property type="project" value="InterPro"/>
</dbReference>
<dbReference type="RefSeq" id="XP_067082012.1">
    <property type="nucleotide sequence ID" value="XM_067225911.1"/>
</dbReference>
<evidence type="ECO:0000256" key="3">
    <source>
        <dbReference type="SAM" id="Phobius"/>
    </source>
</evidence>
<dbReference type="Proteomes" id="UP000195570">
    <property type="component" value="Unassembled WGS sequence"/>
</dbReference>
<dbReference type="InterPro" id="IPR001388">
    <property type="entry name" value="Synaptobrevin-like"/>
</dbReference>
<dbReference type="CDD" id="cd15843">
    <property type="entry name" value="R-SNARE"/>
    <property type="match status" value="1"/>
</dbReference>
<proteinExistence type="predicted"/>
<dbReference type="Pfam" id="PF00957">
    <property type="entry name" value="Synaptobrevin"/>
    <property type="match status" value="1"/>
</dbReference>
<dbReference type="FunFam" id="1.20.5.110:FF:000125">
    <property type="entry name" value="Vesicule-associated membrane protein, putative"/>
    <property type="match status" value="1"/>
</dbReference>
<evidence type="ECO:0000256" key="2">
    <source>
        <dbReference type="PROSITE-ProRule" id="PRU00290"/>
    </source>
</evidence>
<dbReference type="EMBL" id="CZPT02001620">
    <property type="protein sequence ID" value="SCU71336.1"/>
    <property type="molecule type" value="Genomic_DNA"/>
</dbReference>
<dbReference type="InterPro" id="IPR042855">
    <property type="entry name" value="V_SNARE_CC"/>
</dbReference>
<feature type="domain" description="T-SNARE coiled-coil homology" evidence="4">
    <location>
        <begin position="138"/>
        <end position="200"/>
    </location>
</feature>
<organism evidence="6 7">
    <name type="scientific">Trypanosoma equiperdum</name>
    <dbReference type="NCBI Taxonomy" id="5694"/>
    <lineage>
        <taxon>Eukaryota</taxon>
        <taxon>Discoba</taxon>
        <taxon>Euglenozoa</taxon>
        <taxon>Kinetoplastea</taxon>
        <taxon>Metakinetoplastina</taxon>
        <taxon>Trypanosomatida</taxon>
        <taxon>Trypanosomatidae</taxon>
        <taxon>Trypanosoma</taxon>
    </lineage>
</organism>
<keyword evidence="7" id="KW-1185">Reference proteome</keyword>
<keyword evidence="3" id="KW-1133">Transmembrane helix</keyword>
<sequence>MQGGTKIYGGVVVRLTDRLLLCKAPGFTTSDFSIPELMWAELVSKCAAPNMRTSSTMMANNATSSGSAAPQLSYHICTDNELAFAILSDMGLTRHKAHATLDEASKTFRKMFVESVASFTPKAVEVFVKPYRDLLLRSSDGGSSDDKVNKVKKAVDEVKEIALDNVERVMQRGQRIDDIVRSTEDLQLQAQGFQRSSRDLRQQMWWSSVKGKLLIAGVALFFILIVVFVFVGGKKEEKK</sequence>
<dbReference type="PRINTS" id="PR00219">
    <property type="entry name" value="SYNAPTOBREVN"/>
</dbReference>
<name>A0A1G4IGK7_TRYEQ</name>
<dbReference type="VEuPathDB" id="TriTrypDB:TEOVI_000291700"/>
<evidence type="ECO:0000256" key="1">
    <source>
        <dbReference type="ARBA" id="ARBA00022927"/>
    </source>
</evidence>
<dbReference type="GeneID" id="92376857"/>
<dbReference type="Gene3D" id="1.20.5.110">
    <property type="match status" value="1"/>
</dbReference>
<accession>A0A1G4IGK7</accession>
<dbReference type="PROSITE" id="PS50892">
    <property type="entry name" value="V_SNARE"/>
    <property type="match status" value="1"/>
</dbReference>
<dbReference type="PANTHER" id="PTHR21136:SF186">
    <property type="entry name" value="MEMBRANE PROTEIN, PUTATIVE-RELATED"/>
    <property type="match status" value="1"/>
</dbReference>
<protein>
    <submittedName>
        <fullName evidence="6">Vesicle-associated membrane protein, putative</fullName>
    </submittedName>
</protein>
<dbReference type="PROSITE" id="PS50192">
    <property type="entry name" value="T_SNARE"/>
    <property type="match status" value="1"/>
</dbReference>
<keyword evidence="3" id="KW-0472">Membrane</keyword>
<dbReference type="AlphaFoldDB" id="A0A1G4IGK7"/>
<dbReference type="InterPro" id="IPR051097">
    <property type="entry name" value="Synaptobrevin-like_transport"/>
</dbReference>